<evidence type="ECO:0000313" key="7">
    <source>
        <dbReference type="Proteomes" id="UP000191661"/>
    </source>
</evidence>
<dbReference type="GO" id="GO:0009061">
    <property type="term" value="P:anaerobic respiration"/>
    <property type="evidence" value="ECO:0007669"/>
    <property type="project" value="TreeGrafter"/>
</dbReference>
<dbReference type="Pfam" id="PF00890">
    <property type="entry name" value="FAD_binding_2"/>
    <property type="match status" value="1"/>
</dbReference>
<dbReference type="GO" id="GO:0005886">
    <property type="term" value="C:plasma membrane"/>
    <property type="evidence" value="ECO:0007669"/>
    <property type="project" value="TreeGrafter"/>
</dbReference>
<feature type="domain" description="Fumarate reductase/succinate dehydrogenase flavoprotein-like C-terminal" evidence="5">
    <location>
        <begin position="492"/>
        <end position="598"/>
    </location>
</feature>
<dbReference type="RefSeq" id="WP_080461148.1">
    <property type="nucleotide sequence ID" value="NZ_JXMW01000031.1"/>
</dbReference>
<dbReference type="AlphaFoldDB" id="A0A1V6N080"/>
<feature type="domain" description="FAD-dependent oxidoreductase 2 FAD-binding" evidence="4">
    <location>
        <begin position="4"/>
        <end position="406"/>
    </location>
</feature>
<feature type="active site" description="Proton acceptor" evidence="3">
    <location>
        <position position="283"/>
    </location>
</feature>
<evidence type="ECO:0000259" key="4">
    <source>
        <dbReference type="Pfam" id="PF00890"/>
    </source>
</evidence>
<dbReference type="Gene3D" id="3.90.700.10">
    <property type="entry name" value="Succinate dehydrogenase/fumarate reductase flavoprotein, catalytic domain"/>
    <property type="match status" value="1"/>
</dbReference>
<evidence type="ECO:0000256" key="1">
    <source>
        <dbReference type="ARBA" id="ARBA00022630"/>
    </source>
</evidence>
<dbReference type="InterPro" id="IPR003953">
    <property type="entry name" value="FAD-dep_OxRdtase_2_FAD-bd"/>
</dbReference>
<dbReference type="PANTHER" id="PTHR11632:SF51">
    <property type="entry name" value="SUCCINATE DEHYDROGENASE [UBIQUINONE] FLAVOPROTEIN SUBUNIT, MITOCHONDRIAL"/>
    <property type="match status" value="1"/>
</dbReference>
<comment type="caution">
    <text evidence="6">The sequence shown here is derived from an EMBL/GenBank/DDBJ whole genome shotgun (WGS) entry which is preliminary data.</text>
</comment>
<dbReference type="SUPFAM" id="SSF56425">
    <property type="entry name" value="Succinate dehydrogenase/fumarate reductase flavoprotein, catalytic domain"/>
    <property type="match status" value="1"/>
</dbReference>
<accession>A0A1V6N080</accession>
<keyword evidence="1" id="KW-0285">Flavoprotein</keyword>
<dbReference type="Gene3D" id="3.50.50.60">
    <property type="entry name" value="FAD/NAD(P)-binding domain"/>
    <property type="match status" value="1"/>
</dbReference>
<dbReference type="OrthoDB" id="23539at2157"/>
<evidence type="ECO:0000313" key="6">
    <source>
        <dbReference type="EMBL" id="OQD57973.1"/>
    </source>
</evidence>
<evidence type="ECO:0000256" key="3">
    <source>
        <dbReference type="PIRSR" id="PIRSR630664-50"/>
    </source>
</evidence>
<dbReference type="GO" id="GO:0000104">
    <property type="term" value="F:succinate dehydrogenase activity"/>
    <property type="evidence" value="ECO:0007669"/>
    <property type="project" value="TreeGrafter"/>
</dbReference>
<dbReference type="InterPro" id="IPR037099">
    <property type="entry name" value="Fum_R/Succ_DH_flav-like_C_sf"/>
</dbReference>
<dbReference type="SUPFAM" id="SSF51905">
    <property type="entry name" value="FAD/NAD(P)-binding domain"/>
    <property type="match status" value="1"/>
</dbReference>
<dbReference type="InterPro" id="IPR015939">
    <property type="entry name" value="Fum_Rdtase/Succ_DH_flav-like_C"/>
</dbReference>
<dbReference type="InterPro" id="IPR027477">
    <property type="entry name" value="Succ_DH/fumarate_Rdtase_cat_sf"/>
</dbReference>
<protein>
    <submittedName>
        <fullName evidence="6">Succinate dehydrogenase, subunit A</fullName>
    </submittedName>
</protein>
<dbReference type="Pfam" id="PF02910">
    <property type="entry name" value="Succ_DH_flav_C"/>
    <property type="match status" value="1"/>
</dbReference>
<dbReference type="PANTHER" id="PTHR11632">
    <property type="entry name" value="SUCCINATE DEHYDROGENASE 2 FLAVOPROTEIN SUBUNIT"/>
    <property type="match status" value="1"/>
</dbReference>
<dbReference type="InterPro" id="IPR030664">
    <property type="entry name" value="SdhA/FrdA/AprA"/>
</dbReference>
<evidence type="ECO:0000256" key="2">
    <source>
        <dbReference type="ARBA" id="ARBA00023002"/>
    </source>
</evidence>
<sequence length="604" mass="67762">MPNIIIIGSGFAGISASLTVAKNGFNVILISNMPAERSQSVMAEGGINAALNSKNENDSVENHFEDTIKSGWYLADPNAVKALTDNAPSILNRLVQLGVIFNRDENGNIDLRNFGGQKKKRTAFAKSSSGKQIMSALIQELRKYESKGLIKRKSSHSFLKLVKDNTGNCIGCIIIDNKTDKIIPLKGDGVIIASGGMQGLFRNTTGSLNNNSITTAELFVSGVSIANTEFIQYHPTTVKFSRKNLLISEAARGEGGRLFTNYNNKKSYFMEEKYPELGNLMPRDIVSKEIWKIMNNNVMNNNTNINDNNIFSDKENSMKKSSVFLDLTQINNDKLEDNLLDILEDCETFLNINPKKEPIEVQPGIHYFMGGIKVDEHHNSSVNYLYAAGECCCQYHGANRIGGNSILGAIFGGVTAGNTFIEDIKSKLDIKNIIINNIENSISESDISEIKNDINLKKEYDDIFKKEISYLKNNIDLMKNRNKKTSIYSIKSELSYILEKSLGIFREEKELENGIFLINKLINEKVKDCYDCKSSIYENLNIENLCILGKSILKSAIIRKESRGAHQRLDFPETDDINFKKITVVNYHNNKININFEDIPNFRK</sequence>
<keyword evidence="2" id="KW-0560">Oxidoreductase</keyword>
<name>A0A1V6N080_METAZ</name>
<dbReference type="PRINTS" id="PR00368">
    <property type="entry name" value="FADPNR"/>
</dbReference>
<dbReference type="Proteomes" id="UP000191661">
    <property type="component" value="Unassembled WGS sequence"/>
</dbReference>
<dbReference type="GO" id="GO:0050660">
    <property type="term" value="F:flavin adenine dinucleotide binding"/>
    <property type="evidence" value="ECO:0007669"/>
    <property type="project" value="TreeGrafter"/>
</dbReference>
<dbReference type="InterPro" id="IPR036188">
    <property type="entry name" value="FAD/NAD-bd_sf"/>
</dbReference>
<dbReference type="EMBL" id="JXMW01000031">
    <property type="protein sequence ID" value="OQD57973.1"/>
    <property type="molecule type" value="Genomic_DNA"/>
</dbReference>
<proteinExistence type="predicted"/>
<keyword evidence="7" id="KW-1185">Reference proteome</keyword>
<reference evidence="6 7" key="1">
    <citation type="submission" date="2014-12" db="EMBL/GenBank/DDBJ databases">
        <title>Genome sequence of Methanobrevibacter arboriphilicus DH1, DSM1125.</title>
        <authorList>
            <person name="Poehlein A."/>
            <person name="Thauer R.K."/>
            <person name="Seedorf H."/>
            <person name="Daniel R."/>
        </authorList>
    </citation>
    <scope>NUCLEOTIDE SEQUENCE [LARGE SCALE GENOMIC DNA]</scope>
    <source>
        <strain evidence="6 7">DH1</strain>
    </source>
</reference>
<dbReference type="SUPFAM" id="SSF46977">
    <property type="entry name" value="Succinate dehydrogenase/fumarate reductase flavoprotein C-terminal domain"/>
    <property type="match status" value="1"/>
</dbReference>
<evidence type="ECO:0000259" key="5">
    <source>
        <dbReference type="Pfam" id="PF02910"/>
    </source>
</evidence>
<dbReference type="GO" id="GO:0009055">
    <property type="term" value="F:electron transfer activity"/>
    <property type="evidence" value="ECO:0007669"/>
    <property type="project" value="TreeGrafter"/>
</dbReference>
<organism evidence="6 7">
    <name type="scientific">Methanobrevibacter arboriphilus JCM 13429 = DSM 1125</name>
    <dbReference type="NCBI Taxonomy" id="1300164"/>
    <lineage>
        <taxon>Archaea</taxon>
        <taxon>Methanobacteriati</taxon>
        <taxon>Methanobacteriota</taxon>
        <taxon>Methanomada group</taxon>
        <taxon>Methanobacteria</taxon>
        <taxon>Methanobacteriales</taxon>
        <taxon>Methanobacteriaceae</taxon>
        <taxon>Methanobrevibacter</taxon>
    </lineage>
</organism>
<gene>
    <name evidence="6" type="primary">sdhA</name>
    <name evidence="6" type="ORF">MBBAR_31c00090</name>
</gene>
<dbReference type="Gene3D" id="1.20.58.100">
    <property type="entry name" value="Fumarate reductase/succinate dehydrogenase flavoprotein-like, C-terminal domain"/>
    <property type="match status" value="1"/>
</dbReference>